<dbReference type="AlphaFoldDB" id="A0AA44VSU0"/>
<dbReference type="RefSeq" id="WP_102298387.1">
    <property type="nucleotide sequence ID" value="NZ_MCYN02000002.1"/>
</dbReference>
<accession>A0AA44VSU0</accession>
<reference evidence="1 2" key="1">
    <citation type="journal article" date="2018" name="Nature">
        <title>A major lineage of non-tailed dsDNA viruses as unrecognized killers of marine bacteria.</title>
        <authorList>
            <person name="Kauffman K.M."/>
            <person name="Hussain F.A."/>
            <person name="Yang J."/>
            <person name="Arevalo P."/>
            <person name="Brown J.M."/>
            <person name="Chang W.K."/>
            <person name="VanInsberghe D."/>
            <person name="Elsherbini J."/>
            <person name="Sharma R.S."/>
            <person name="Cutler M.B."/>
            <person name="Kelly L."/>
            <person name="Polz M.F."/>
        </authorList>
    </citation>
    <scope>NUCLEOTIDE SEQUENCE [LARGE SCALE GENOMIC DNA]</scope>
    <source>
        <strain evidence="1 2">10N.286.55.E1</strain>
    </source>
</reference>
<dbReference type="EMBL" id="MCSB01000013">
    <property type="protein sequence ID" value="PME29304.1"/>
    <property type="molecule type" value="Genomic_DNA"/>
</dbReference>
<gene>
    <name evidence="1" type="ORF">BCV38_04290</name>
</gene>
<name>A0AA44VSU0_9VIBR</name>
<protein>
    <submittedName>
        <fullName evidence="1">Uncharacterized protein</fullName>
    </submittedName>
</protein>
<sequence>MLNKLLVISLFMFSITVSFFMYGLVNGAGCSYQLTDMVTDNNRETFLSCYRGKVVALHYHREGDSKILSTWKVEGRQLVFGEQVIYLVYNRKRVQGGVDENTTDRYNRISEGYKMLFYKFKFVGNKVYIFQKFPSKKVLTSDFKGRISLSI</sequence>
<proteinExistence type="predicted"/>
<comment type="caution">
    <text evidence="1">The sequence shown here is derived from an EMBL/GenBank/DDBJ whole genome shotgun (WGS) entry which is preliminary data.</text>
</comment>
<evidence type="ECO:0000313" key="1">
    <source>
        <dbReference type="EMBL" id="PME29304.1"/>
    </source>
</evidence>
<dbReference type="Proteomes" id="UP000239763">
    <property type="component" value="Unassembled WGS sequence"/>
</dbReference>
<organism evidence="1 2">
    <name type="scientific">Vibrio lentus</name>
    <dbReference type="NCBI Taxonomy" id="136468"/>
    <lineage>
        <taxon>Bacteria</taxon>
        <taxon>Pseudomonadati</taxon>
        <taxon>Pseudomonadota</taxon>
        <taxon>Gammaproteobacteria</taxon>
        <taxon>Vibrionales</taxon>
        <taxon>Vibrionaceae</taxon>
        <taxon>Vibrio</taxon>
    </lineage>
</organism>
<keyword evidence="2" id="KW-1185">Reference proteome</keyword>
<evidence type="ECO:0000313" key="2">
    <source>
        <dbReference type="Proteomes" id="UP000239763"/>
    </source>
</evidence>